<organism evidence="7 8">
    <name type="scientific">Klebsormidium nitens</name>
    <name type="common">Green alga</name>
    <name type="synonym">Ulothrix nitens</name>
    <dbReference type="NCBI Taxonomy" id="105231"/>
    <lineage>
        <taxon>Eukaryota</taxon>
        <taxon>Viridiplantae</taxon>
        <taxon>Streptophyta</taxon>
        <taxon>Klebsormidiophyceae</taxon>
        <taxon>Klebsormidiales</taxon>
        <taxon>Klebsormidiaceae</taxon>
        <taxon>Klebsormidium</taxon>
    </lineage>
</organism>
<feature type="region of interest" description="Disordered" evidence="6">
    <location>
        <begin position="82"/>
        <end position="112"/>
    </location>
</feature>
<evidence type="ECO:0000313" key="8">
    <source>
        <dbReference type="Proteomes" id="UP000054558"/>
    </source>
</evidence>
<feature type="region of interest" description="Disordered" evidence="6">
    <location>
        <begin position="309"/>
        <end position="337"/>
    </location>
</feature>
<dbReference type="GO" id="GO:0000447">
    <property type="term" value="P:endonucleolytic cleavage in ITS1 to separate SSU-rRNA from 5.8S rRNA and LSU-rRNA from tricistronic rRNA transcript (SSU-rRNA, 5.8S rRNA, LSU-rRNA)"/>
    <property type="evidence" value="ECO:0000318"/>
    <property type="project" value="GO_Central"/>
</dbReference>
<reference evidence="7 8" key="1">
    <citation type="journal article" date="2014" name="Nat. Commun.">
        <title>Klebsormidium flaccidum genome reveals primary factors for plant terrestrial adaptation.</title>
        <authorList>
            <person name="Hori K."/>
            <person name="Maruyama F."/>
            <person name="Fujisawa T."/>
            <person name="Togashi T."/>
            <person name="Yamamoto N."/>
            <person name="Seo M."/>
            <person name="Sato S."/>
            <person name="Yamada T."/>
            <person name="Mori H."/>
            <person name="Tajima N."/>
            <person name="Moriyama T."/>
            <person name="Ikeuchi M."/>
            <person name="Watanabe M."/>
            <person name="Wada H."/>
            <person name="Kobayashi K."/>
            <person name="Saito M."/>
            <person name="Masuda T."/>
            <person name="Sasaki-Sekimoto Y."/>
            <person name="Mashiguchi K."/>
            <person name="Awai K."/>
            <person name="Shimojima M."/>
            <person name="Masuda S."/>
            <person name="Iwai M."/>
            <person name="Nobusawa T."/>
            <person name="Narise T."/>
            <person name="Kondo S."/>
            <person name="Saito H."/>
            <person name="Sato R."/>
            <person name="Murakawa M."/>
            <person name="Ihara Y."/>
            <person name="Oshima-Yamada Y."/>
            <person name="Ohtaka K."/>
            <person name="Satoh M."/>
            <person name="Sonobe K."/>
            <person name="Ishii M."/>
            <person name="Ohtani R."/>
            <person name="Kanamori-Sato M."/>
            <person name="Honoki R."/>
            <person name="Miyazaki D."/>
            <person name="Mochizuki H."/>
            <person name="Umetsu J."/>
            <person name="Higashi K."/>
            <person name="Shibata D."/>
            <person name="Kamiya Y."/>
            <person name="Sato N."/>
            <person name="Nakamura Y."/>
            <person name="Tabata S."/>
            <person name="Ida S."/>
            <person name="Kurokawa K."/>
            <person name="Ohta H."/>
        </authorList>
    </citation>
    <scope>NUCLEOTIDE SEQUENCE [LARGE SCALE GENOMIC DNA]</scope>
    <source>
        <strain evidence="7 8">NIES-2285</strain>
    </source>
</reference>
<keyword evidence="8" id="KW-1185">Reference proteome</keyword>
<feature type="compositionally biased region" description="Basic and acidic residues" evidence="6">
    <location>
        <begin position="250"/>
        <end position="260"/>
    </location>
</feature>
<sequence>MAAAVLDHAGHGKPDGEVSQPSDAVLPSALDVDIGNLAAFDPRPLNVEDFRTEEDADAACLRVGRDVLQALANAVFSLPSRPDKAGRLVDLPPPTTPLPREKPLPKPRPPTKWEKFAQTKGIVKKKRSRLVLDEATGEYKRRHGYQRANNEADQVILEARASDEVGSDPFEELAANKKERIAKQEKNRLQNLKQAVKARGPAVLPSTIALAATNLATSGGSKHDRRKVDKGDLQEAVGQAGVATASIGKFDTKRPGEKPIKNKGKKRKFLPVEDTANERRQTMSVLGKVMAKHNDDIFDTDRAVGVYNVAQEKQRAEKNRKQGGQTKKRKYNKADSG</sequence>
<dbReference type="GO" id="GO:0042273">
    <property type="term" value="P:ribosomal large subunit biogenesis"/>
    <property type="evidence" value="ECO:0000318"/>
    <property type="project" value="GO_Central"/>
</dbReference>
<evidence type="ECO:0000256" key="5">
    <source>
        <dbReference type="RuleBase" id="RU364132"/>
    </source>
</evidence>
<evidence type="ECO:0000256" key="2">
    <source>
        <dbReference type="ARBA" id="ARBA00010077"/>
    </source>
</evidence>
<evidence type="ECO:0000256" key="1">
    <source>
        <dbReference type="ARBA" id="ARBA00004123"/>
    </source>
</evidence>
<dbReference type="OMA" id="ACDKNRI"/>
<comment type="similarity">
    <text evidence="2 5">Belongs to the RRS1 family.</text>
</comment>
<dbReference type="GO" id="GO:0005730">
    <property type="term" value="C:nucleolus"/>
    <property type="evidence" value="ECO:0000318"/>
    <property type="project" value="GO_Central"/>
</dbReference>
<dbReference type="STRING" id="105231.A0A1Y1HYL7"/>
<dbReference type="GO" id="GO:0030687">
    <property type="term" value="C:preribosome, large subunit precursor"/>
    <property type="evidence" value="ECO:0000318"/>
    <property type="project" value="GO_Central"/>
</dbReference>
<name>A0A1Y1HYL7_KLENI</name>
<protein>
    <recommendedName>
        <fullName evidence="5">Ribosome biogenesis regulatory protein</fullName>
    </recommendedName>
</protein>
<dbReference type="AlphaFoldDB" id="A0A1Y1HYL7"/>
<comment type="function">
    <text evidence="5">Involved in ribosomal large subunit assembly.</text>
</comment>
<keyword evidence="4 5" id="KW-0539">Nucleus</keyword>
<gene>
    <name evidence="7" type="ORF">KFL_000850420</name>
</gene>
<feature type="region of interest" description="Disordered" evidence="6">
    <location>
        <begin position="246"/>
        <end position="276"/>
    </location>
</feature>
<keyword evidence="3 5" id="KW-0690">Ribosome biogenesis</keyword>
<dbReference type="InterPro" id="IPR007023">
    <property type="entry name" value="Ribosom_reg"/>
</dbReference>
<dbReference type="OrthoDB" id="28455at2759"/>
<evidence type="ECO:0000256" key="6">
    <source>
        <dbReference type="SAM" id="MobiDB-lite"/>
    </source>
</evidence>
<evidence type="ECO:0000256" key="3">
    <source>
        <dbReference type="ARBA" id="ARBA00022517"/>
    </source>
</evidence>
<proteinExistence type="inferred from homology"/>
<dbReference type="EMBL" id="DF237034">
    <property type="protein sequence ID" value="GAQ81626.1"/>
    <property type="molecule type" value="Genomic_DNA"/>
</dbReference>
<dbReference type="Pfam" id="PF04939">
    <property type="entry name" value="RRS1"/>
    <property type="match status" value="1"/>
</dbReference>
<accession>A0A1Y1HYL7</accession>
<evidence type="ECO:0000256" key="4">
    <source>
        <dbReference type="ARBA" id="ARBA00023242"/>
    </source>
</evidence>
<evidence type="ECO:0000313" key="7">
    <source>
        <dbReference type="EMBL" id="GAQ81626.1"/>
    </source>
</evidence>
<dbReference type="Proteomes" id="UP000054558">
    <property type="component" value="Unassembled WGS sequence"/>
</dbReference>
<comment type="subcellular location">
    <subcellularLocation>
        <location evidence="1 5">Nucleus</location>
    </subcellularLocation>
</comment>
<feature type="region of interest" description="Disordered" evidence="6">
    <location>
        <begin position="1"/>
        <end position="25"/>
    </location>
</feature>